<accession>A0A381TSP3</accession>
<name>A0A381TSP3_9ZZZZ</name>
<dbReference type="InterPro" id="IPR045491">
    <property type="entry name" value="DUF6433"/>
</dbReference>
<organism evidence="1">
    <name type="scientific">marine metagenome</name>
    <dbReference type="NCBI Taxonomy" id="408172"/>
    <lineage>
        <taxon>unclassified sequences</taxon>
        <taxon>metagenomes</taxon>
        <taxon>ecological metagenomes</taxon>
    </lineage>
</organism>
<dbReference type="EMBL" id="UINC01005019">
    <property type="protein sequence ID" value="SVA18491.1"/>
    <property type="molecule type" value="Genomic_DNA"/>
</dbReference>
<dbReference type="AlphaFoldDB" id="A0A381TSP3"/>
<dbReference type="Pfam" id="PF20025">
    <property type="entry name" value="DUF6433"/>
    <property type="match status" value="1"/>
</dbReference>
<evidence type="ECO:0000313" key="1">
    <source>
        <dbReference type="EMBL" id="SVA18491.1"/>
    </source>
</evidence>
<proteinExistence type="predicted"/>
<sequence>MADSIPYIFQAIQNSPKKNRINILRHMVNGPPANDQVKQILIHAFHPNIKFLLPPGTPPYVFRGTPEGFPMTLYPEVRKFYLFCEGGGANIDGMKREQIFIELLETIHPDEAQVVIAMKDKKFTELYSNITYDLVRQALPEIKLPAPEAKKPKGKKPQKT</sequence>
<reference evidence="1" key="1">
    <citation type="submission" date="2018-05" db="EMBL/GenBank/DDBJ databases">
        <authorList>
            <person name="Lanie J.A."/>
            <person name="Ng W.-L."/>
            <person name="Kazmierczak K.M."/>
            <person name="Andrzejewski T.M."/>
            <person name="Davidsen T.M."/>
            <person name="Wayne K.J."/>
            <person name="Tettelin H."/>
            <person name="Glass J.I."/>
            <person name="Rusch D."/>
            <person name="Podicherti R."/>
            <person name="Tsui H.-C.T."/>
            <person name="Winkler M.E."/>
        </authorList>
    </citation>
    <scope>NUCLEOTIDE SEQUENCE</scope>
</reference>
<gene>
    <name evidence="1" type="ORF">METZ01_LOCUS71345</name>
</gene>
<protein>
    <submittedName>
        <fullName evidence="1">Uncharacterized protein</fullName>
    </submittedName>
</protein>